<reference evidence="1 2" key="1">
    <citation type="journal article" date="2021" name="Sci. Rep.">
        <title>The distribution of antibiotic resistance genes in chicken gut microbiota commensals.</title>
        <authorList>
            <person name="Juricova H."/>
            <person name="Matiasovicova J."/>
            <person name="Kubasova T."/>
            <person name="Cejkova D."/>
            <person name="Rychlik I."/>
        </authorList>
    </citation>
    <scope>NUCLEOTIDE SEQUENCE [LARGE SCALE GENOMIC DNA]</scope>
    <source>
        <strain evidence="1 2">An819</strain>
    </source>
</reference>
<evidence type="ECO:0000313" key="2">
    <source>
        <dbReference type="Proteomes" id="UP000764045"/>
    </source>
</evidence>
<keyword evidence="2" id="KW-1185">Reference proteome</keyword>
<accession>A0A938WMA2</accession>
<gene>
    <name evidence="1" type="ORF">H6B30_08915</name>
</gene>
<name>A0A938WMA2_9BACT</name>
<dbReference type="AlphaFoldDB" id="A0A938WMA2"/>
<comment type="caution">
    <text evidence="1">The sequence shown here is derived from an EMBL/GenBank/DDBJ whole genome shotgun (WGS) entry which is preliminary data.</text>
</comment>
<dbReference type="Proteomes" id="UP000764045">
    <property type="component" value="Unassembled WGS sequence"/>
</dbReference>
<evidence type="ECO:0000313" key="1">
    <source>
        <dbReference type="EMBL" id="MBM6661864.1"/>
    </source>
</evidence>
<protein>
    <submittedName>
        <fullName evidence="1">Uncharacterized protein</fullName>
    </submittedName>
</protein>
<proteinExistence type="predicted"/>
<sequence>MTSYFDKAKAVVAMAIAAGLQLSCSGISGDEKEMIEHDVLGFSEAYFNFDLKGAASYCTDDSRKWISYVASNIQESDIEAMRSKESDATVSIVDISFNNSDSTGTALIKVNNALVLDTIGKPGHTVDEAHYRLDFICKEGKCLIRMAGPLRNER</sequence>
<organism evidence="1 2">
    <name type="scientific">Marseilla massiliensis</name>
    <dbReference type="NCBI Taxonomy" id="1841864"/>
    <lineage>
        <taxon>Bacteria</taxon>
        <taxon>Pseudomonadati</taxon>
        <taxon>Bacteroidota</taxon>
        <taxon>Bacteroidia</taxon>
        <taxon>Bacteroidales</taxon>
        <taxon>Prevotellaceae</taxon>
        <taxon>Marseilla</taxon>
    </lineage>
</organism>
<dbReference type="EMBL" id="JACJJL010000013">
    <property type="protein sequence ID" value="MBM6661864.1"/>
    <property type="molecule type" value="Genomic_DNA"/>
</dbReference>
<dbReference type="RefSeq" id="WP_205109707.1">
    <property type="nucleotide sequence ID" value="NZ_CAWUJD010000001.1"/>
</dbReference>